<protein>
    <submittedName>
        <fullName evidence="1">Uncharacterized protein</fullName>
    </submittedName>
</protein>
<dbReference type="EMBL" id="GGEC01076552">
    <property type="protein sequence ID" value="MBX57036.1"/>
    <property type="molecule type" value="Transcribed_RNA"/>
</dbReference>
<proteinExistence type="predicted"/>
<reference evidence="1" key="1">
    <citation type="submission" date="2018-02" db="EMBL/GenBank/DDBJ databases">
        <title>Rhizophora mucronata_Transcriptome.</title>
        <authorList>
            <person name="Meera S.P."/>
            <person name="Sreeshan A."/>
            <person name="Augustine A."/>
        </authorList>
    </citation>
    <scope>NUCLEOTIDE SEQUENCE</scope>
    <source>
        <tissue evidence="1">Leaf</tissue>
    </source>
</reference>
<dbReference type="AlphaFoldDB" id="A0A2P2PQM3"/>
<evidence type="ECO:0000313" key="1">
    <source>
        <dbReference type="EMBL" id="MBX57036.1"/>
    </source>
</evidence>
<organism evidence="1">
    <name type="scientific">Rhizophora mucronata</name>
    <name type="common">Asiatic mangrove</name>
    <dbReference type="NCBI Taxonomy" id="61149"/>
    <lineage>
        <taxon>Eukaryota</taxon>
        <taxon>Viridiplantae</taxon>
        <taxon>Streptophyta</taxon>
        <taxon>Embryophyta</taxon>
        <taxon>Tracheophyta</taxon>
        <taxon>Spermatophyta</taxon>
        <taxon>Magnoliopsida</taxon>
        <taxon>eudicotyledons</taxon>
        <taxon>Gunneridae</taxon>
        <taxon>Pentapetalae</taxon>
        <taxon>rosids</taxon>
        <taxon>fabids</taxon>
        <taxon>Malpighiales</taxon>
        <taxon>Rhizophoraceae</taxon>
        <taxon>Rhizophora</taxon>
    </lineage>
</organism>
<name>A0A2P2PQM3_RHIMU</name>
<sequence>MKPAATNIKRIELPSIIYLDFPFFQSLPPSKLNYFQALNF</sequence>
<accession>A0A2P2PQM3</accession>